<feature type="region of interest" description="Disordered" evidence="1">
    <location>
        <begin position="1"/>
        <end position="99"/>
    </location>
</feature>
<feature type="region of interest" description="Disordered" evidence="1">
    <location>
        <begin position="175"/>
        <end position="219"/>
    </location>
</feature>
<dbReference type="RefSeq" id="XP_008908726.1">
    <property type="nucleotide sequence ID" value="XM_008910478.1"/>
</dbReference>
<sequence length="296" mass="32187">MRHAHSVLETTARWQAAREEEWRAPTPYESEDDHEASDDAQANDQEEASDHTEAANNLITQGNDGATKNQDKTRGEAAEDKYLHGDAIPADDSGCVSDVKTTDDVQVDDFQEPVLPIAIGNATESSKPCLTYDGGGNSNPMDVTAALDPALSAGGGENVLPEVEQRVAEVGIPEAGAQESAQESAQDSAQDSVQDSGSDSVQSAADPSGSNASKVTVLAPRSSRSSWHENWKAWQLYFEEYCEETMQGISILETKGRAERNRRLKKTEKELNESLLIPEDLHLYAWVATEEVARVR</sequence>
<organism evidence="2 3">
    <name type="scientific">Phytophthora nicotianae (strain INRA-310)</name>
    <name type="common">Phytophthora parasitica</name>
    <dbReference type="NCBI Taxonomy" id="761204"/>
    <lineage>
        <taxon>Eukaryota</taxon>
        <taxon>Sar</taxon>
        <taxon>Stramenopiles</taxon>
        <taxon>Oomycota</taxon>
        <taxon>Peronosporomycetes</taxon>
        <taxon>Peronosporales</taxon>
        <taxon>Peronosporaceae</taxon>
        <taxon>Phytophthora</taxon>
    </lineage>
</organism>
<evidence type="ECO:0000313" key="2">
    <source>
        <dbReference type="EMBL" id="ETN06224.1"/>
    </source>
</evidence>
<dbReference type="EMBL" id="KI669597">
    <property type="protein sequence ID" value="ETN06224.1"/>
    <property type="molecule type" value="Genomic_DNA"/>
</dbReference>
<name>W2Q114_PHYN3</name>
<dbReference type="Proteomes" id="UP000018817">
    <property type="component" value="Unassembled WGS sequence"/>
</dbReference>
<evidence type="ECO:0000256" key="1">
    <source>
        <dbReference type="SAM" id="MobiDB-lite"/>
    </source>
</evidence>
<feature type="compositionally biased region" description="Polar residues" evidence="1">
    <location>
        <begin position="54"/>
        <end position="68"/>
    </location>
</feature>
<reference evidence="2 3" key="2">
    <citation type="submission" date="2013-11" db="EMBL/GenBank/DDBJ databases">
        <title>The Genome Sequence of Phytophthora parasitica INRA-310.</title>
        <authorList>
            <consortium name="The Broad Institute Genomics Platform"/>
            <person name="Russ C."/>
            <person name="Tyler B."/>
            <person name="Panabieres F."/>
            <person name="Shan W."/>
            <person name="Tripathy S."/>
            <person name="Grunwald N."/>
            <person name="Machado M."/>
            <person name="Johnson C.S."/>
            <person name="Arredondo F."/>
            <person name="Hong C."/>
            <person name="Coffey M."/>
            <person name="Young S.K."/>
            <person name="Zeng Q."/>
            <person name="Gargeya S."/>
            <person name="Fitzgerald M."/>
            <person name="Abouelleil A."/>
            <person name="Alvarado L."/>
            <person name="Chapman S.B."/>
            <person name="Gainer-Dewar J."/>
            <person name="Goldberg J."/>
            <person name="Griggs A."/>
            <person name="Gujja S."/>
            <person name="Hansen M."/>
            <person name="Howarth C."/>
            <person name="Imamovic A."/>
            <person name="Ireland A."/>
            <person name="Larimer J."/>
            <person name="McCowan C."/>
            <person name="Murphy C."/>
            <person name="Pearson M."/>
            <person name="Poon T.W."/>
            <person name="Priest M."/>
            <person name="Roberts A."/>
            <person name="Saif S."/>
            <person name="Shea T."/>
            <person name="Sykes S."/>
            <person name="Wortman J."/>
            <person name="Nusbaum C."/>
            <person name="Birren B."/>
        </authorList>
    </citation>
    <scope>NUCLEOTIDE SEQUENCE [LARGE SCALE GENOMIC DNA]</scope>
    <source>
        <strain evidence="2 3">INRA-310</strain>
    </source>
</reference>
<protein>
    <submittedName>
        <fullName evidence="2">Uncharacterized protein</fullName>
    </submittedName>
</protein>
<proteinExistence type="predicted"/>
<dbReference type="GeneID" id="20183306"/>
<feature type="compositionally biased region" description="Low complexity" evidence="1">
    <location>
        <begin position="175"/>
        <end position="206"/>
    </location>
</feature>
<dbReference type="AlphaFoldDB" id="W2Q114"/>
<feature type="compositionally biased region" description="Basic and acidic residues" evidence="1">
    <location>
        <begin position="69"/>
        <end position="84"/>
    </location>
</feature>
<dbReference type="VEuPathDB" id="FungiDB:PPTG_13990"/>
<accession>W2Q114</accession>
<evidence type="ECO:0000313" key="3">
    <source>
        <dbReference type="Proteomes" id="UP000018817"/>
    </source>
</evidence>
<reference evidence="3" key="1">
    <citation type="submission" date="2011-12" db="EMBL/GenBank/DDBJ databases">
        <authorList>
            <consortium name="The Broad Institute Genome Sequencing Platform"/>
            <person name="Russ C."/>
            <person name="Tyler B."/>
            <person name="Panabieres F."/>
            <person name="Shan W."/>
            <person name="Tripathy S."/>
            <person name="Grunwald N."/>
            <person name="Machado M."/>
            <person name="Young S.K."/>
            <person name="Zeng Q."/>
            <person name="Gargeya S."/>
            <person name="Fitzgerald M."/>
            <person name="Haas B."/>
            <person name="Abouelleil A."/>
            <person name="Alvarado L."/>
            <person name="Arachchi H.M."/>
            <person name="Berlin A."/>
            <person name="Chapman S.B."/>
            <person name="Gearin G."/>
            <person name="Goldberg J."/>
            <person name="Griggs A."/>
            <person name="Gujja S."/>
            <person name="Hansen M."/>
            <person name="Heiman D."/>
            <person name="Howarth C."/>
            <person name="Larimer J."/>
            <person name="Lui A."/>
            <person name="MacDonald P.J.P."/>
            <person name="McCowen C."/>
            <person name="Montmayeur A."/>
            <person name="Murphy C."/>
            <person name="Neiman D."/>
            <person name="Pearson M."/>
            <person name="Priest M."/>
            <person name="Roberts A."/>
            <person name="Saif S."/>
            <person name="Shea T."/>
            <person name="Sisk P."/>
            <person name="Stolte C."/>
            <person name="Sykes S."/>
            <person name="Wortman J."/>
            <person name="Nusbaum C."/>
            <person name="Birren B."/>
        </authorList>
    </citation>
    <scope>NUCLEOTIDE SEQUENCE [LARGE SCALE GENOMIC DNA]</scope>
    <source>
        <strain evidence="3">INRA-310</strain>
    </source>
</reference>
<gene>
    <name evidence="2" type="ORF">PPTG_13990</name>
</gene>
<feature type="compositionally biased region" description="Acidic residues" evidence="1">
    <location>
        <begin position="29"/>
        <end position="38"/>
    </location>
</feature>